<dbReference type="EMBL" id="BGZK01001545">
    <property type="protein sequence ID" value="GBP82058.1"/>
    <property type="molecule type" value="Genomic_DNA"/>
</dbReference>
<proteinExistence type="predicted"/>
<sequence length="141" mass="15833">MAERMCASCFNIAASILLHQTAGGRRGGRSHGDIQVAHEECCGEAMTCAVQRLICSLQLPRTCLRSFQNCLYVSHVLCRSPQLASLLSFSFSKDLHYDPRIWACFNTQQLQEVMCNIMSNNYSALCRKRNVVAFRGQEPLV</sequence>
<reference evidence="1 2" key="1">
    <citation type="journal article" date="2019" name="Commun. Biol.">
        <title>The bagworm genome reveals a unique fibroin gene that provides high tensile strength.</title>
        <authorList>
            <person name="Kono N."/>
            <person name="Nakamura H."/>
            <person name="Ohtoshi R."/>
            <person name="Tomita M."/>
            <person name="Numata K."/>
            <person name="Arakawa K."/>
        </authorList>
    </citation>
    <scope>NUCLEOTIDE SEQUENCE [LARGE SCALE GENOMIC DNA]</scope>
</reference>
<organism evidence="1 2">
    <name type="scientific">Eumeta variegata</name>
    <name type="common">Bagworm moth</name>
    <name type="synonym">Eumeta japonica</name>
    <dbReference type="NCBI Taxonomy" id="151549"/>
    <lineage>
        <taxon>Eukaryota</taxon>
        <taxon>Metazoa</taxon>
        <taxon>Ecdysozoa</taxon>
        <taxon>Arthropoda</taxon>
        <taxon>Hexapoda</taxon>
        <taxon>Insecta</taxon>
        <taxon>Pterygota</taxon>
        <taxon>Neoptera</taxon>
        <taxon>Endopterygota</taxon>
        <taxon>Lepidoptera</taxon>
        <taxon>Glossata</taxon>
        <taxon>Ditrysia</taxon>
        <taxon>Tineoidea</taxon>
        <taxon>Psychidae</taxon>
        <taxon>Oiketicinae</taxon>
        <taxon>Eumeta</taxon>
    </lineage>
</organism>
<accession>A0A4C1Z142</accession>
<evidence type="ECO:0000313" key="2">
    <source>
        <dbReference type="Proteomes" id="UP000299102"/>
    </source>
</evidence>
<dbReference type="AlphaFoldDB" id="A0A4C1Z142"/>
<protein>
    <submittedName>
        <fullName evidence="1">Uncharacterized protein</fullName>
    </submittedName>
</protein>
<keyword evidence="2" id="KW-1185">Reference proteome</keyword>
<evidence type="ECO:0000313" key="1">
    <source>
        <dbReference type="EMBL" id="GBP82058.1"/>
    </source>
</evidence>
<name>A0A4C1Z142_EUMVA</name>
<gene>
    <name evidence="1" type="ORF">EVAR_52407_1</name>
</gene>
<dbReference type="Proteomes" id="UP000299102">
    <property type="component" value="Unassembled WGS sequence"/>
</dbReference>
<comment type="caution">
    <text evidence="1">The sequence shown here is derived from an EMBL/GenBank/DDBJ whole genome shotgun (WGS) entry which is preliminary data.</text>
</comment>